<name>A0ABS9WWB0_9GAMM</name>
<comment type="caution">
    <text evidence="1">The sequence shown here is derived from an EMBL/GenBank/DDBJ whole genome shotgun (WGS) entry which is preliminary data.</text>
</comment>
<reference evidence="1" key="1">
    <citation type="submission" date="2022-01" db="EMBL/GenBank/DDBJ databases">
        <title>Colwellia maritima, isolated from seawater.</title>
        <authorList>
            <person name="Kristyanto S."/>
            <person name="Jung J."/>
            <person name="Jeon C.O."/>
        </authorList>
    </citation>
    <scope>NUCLEOTIDE SEQUENCE</scope>
    <source>
        <strain evidence="1">MSW7</strain>
    </source>
</reference>
<accession>A0ABS9WWB0</accession>
<gene>
    <name evidence="1" type="ORF">L3081_01040</name>
</gene>
<dbReference type="EMBL" id="JAKKSL010000001">
    <property type="protein sequence ID" value="MCI2282247.1"/>
    <property type="molecule type" value="Genomic_DNA"/>
</dbReference>
<evidence type="ECO:0008006" key="3">
    <source>
        <dbReference type="Google" id="ProtNLM"/>
    </source>
</evidence>
<protein>
    <recommendedName>
        <fullName evidence="3">DUF560 domain-containing protein</fullName>
    </recommendedName>
</protein>
<organism evidence="1 2">
    <name type="scientific">Colwellia maritima</name>
    <dbReference type="NCBI Taxonomy" id="2912588"/>
    <lineage>
        <taxon>Bacteria</taxon>
        <taxon>Pseudomonadati</taxon>
        <taxon>Pseudomonadota</taxon>
        <taxon>Gammaproteobacteria</taxon>
        <taxon>Alteromonadales</taxon>
        <taxon>Colwelliaceae</taxon>
        <taxon>Colwellia</taxon>
    </lineage>
</organism>
<sequence>MTKYNYLAFDKNNPDGIRQKDYYRTISATYTKDLASSLSAHFTLQHVNRDSNLEQYTYDETRAIINVTKEF</sequence>
<keyword evidence="2" id="KW-1185">Reference proteome</keyword>
<evidence type="ECO:0000313" key="1">
    <source>
        <dbReference type="EMBL" id="MCI2282247.1"/>
    </source>
</evidence>
<proteinExistence type="predicted"/>
<dbReference type="RefSeq" id="WP_242282828.1">
    <property type="nucleotide sequence ID" value="NZ_JAKKSL010000001.1"/>
</dbReference>
<dbReference type="Proteomes" id="UP001139646">
    <property type="component" value="Unassembled WGS sequence"/>
</dbReference>
<evidence type="ECO:0000313" key="2">
    <source>
        <dbReference type="Proteomes" id="UP001139646"/>
    </source>
</evidence>